<dbReference type="Gene3D" id="1.25.40.10">
    <property type="entry name" value="Tetratricopeptide repeat domain"/>
    <property type="match status" value="1"/>
</dbReference>
<dbReference type="EMBL" id="BAAAQK010000018">
    <property type="protein sequence ID" value="GAA1863592.1"/>
    <property type="molecule type" value="Genomic_DNA"/>
</dbReference>
<protein>
    <submittedName>
        <fullName evidence="4">AAA family ATPase</fullName>
    </submittedName>
</protein>
<dbReference type="PANTHER" id="PTHR16305:SF35">
    <property type="entry name" value="TRANSCRIPTIONAL ACTIVATOR DOMAIN"/>
    <property type="match status" value="1"/>
</dbReference>
<dbReference type="InterPro" id="IPR000792">
    <property type="entry name" value="Tscrpt_reg_LuxR_C"/>
</dbReference>
<sequence length="860" mass="90506">MELLEREPLLASLRGLHADARGGAGSVVFVEGEAGAGKSVLVEAFCRALSTPVHLGYCDALDTPRVLGPLHDMARSWPRALRGPLATGDRHAVFTAFLDAIAAGGSVSVVEDAHWADDATLDLLRFAARRIAPLEALLVVTYRPEDLGADHPLRRLLGDLATTRSVHRLAVPALSEAAVRALAGARDGGTLHAVTGGNAFFVTEALRTPEQEIPATVRDAVLARVGRLDPAVRVVLDGVSLVPEGAVGALREAVVAVDPMAFDEGIRSGILVLDGPVVRFRHELARRVVEAEVPAGRAVELHGRIISVLDAVGGADPARMAFHADAAHDAAGVLRHAPAAARAAVRLGAHREAAAHYARAVRHAERVAAPVELRAELWERRAEAHENSHWAGSAATGGGDIAAAVAAAERAAELWEETGDAEQAAAAGARRALLWWISGRREEAARAAAAVAEALVRLPPGPRTGQAHAALARLRMLARDLPAAVASGTVAVAHAEEHGDTTTLAHALGVVGNALWTTEPERAAALLARSVEVARSVGNDLMTAVALGNLGAGAAAVHDHPTADRWLAEAERWCAARDLDAMRGFVRAWQARSAFDQGRWTEATAAAVEVVDGRVVHPAGLAVALTVLGRLRARRGDPDPAGPLRRAAALAGRGDDLLLLWPVTAGLAEVAWLAGAPGPVEELQRTHALAVAHGDGWAAGELGHWLGLSGVEPGLARPWARQRAGDAEGAASAWRELGLPYEAALARSAGDDPDELRAAMDDLRDLGAWPAAELVARRLRELGVRNLPRRPRRSTRENPGLLTERQAEVLELLEAGLRNVDIAARLHISAKTVDHHVSAILAKLGVGTRREAASWARDGR</sequence>
<evidence type="ECO:0000256" key="1">
    <source>
        <dbReference type="ARBA" id="ARBA00022741"/>
    </source>
</evidence>
<dbReference type="RefSeq" id="WP_344421704.1">
    <property type="nucleotide sequence ID" value="NZ_BAAAQK010000018.1"/>
</dbReference>
<dbReference type="Pfam" id="PF13191">
    <property type="entry name" value="AAA_16"/>
    <property type="match status" value="1"/>
</dbReference>
<keyword evidence="1" id="KW-0547">Nucleotide-binding</keyword>
<dbReference type="Proteomes" id="UP001500449">
    <property type="component" value="Unassembled WGS sequence"/>
</dbReference>
<keyword evidence="5" id="KW-1185">Reference proteome</keyword>
<dbReference type="PRINTS" id="PR00038">
    <property type="entry name" value="HTHLUXR"/>
</dbReference>
<name>A0ABN2NF77_9PSEU</name>
<dbReference type="InterPro" id="IPR027417">
    <property type="entry name" value="P-loop_NTPase"/>
</dbReference>
<dbReference type="Pfam" id="PF00196">
    <property type="entry name" value="GerE"/>
    <property type="match status" value="1"/>
</dbReference>
<comment type="caution">
    <text evidence="4">The sequence shown here is derived from an EMBL/GenBank/DDBJ whole genome shotgun (WGS) entry which is preliminary data.</text>
</comment>
<dbReference type="InterPro" id="IPR041664">
    <property type="entry name" value="AAA_16"/>
</dbReference>
<dbReference type="SUPFAM" id="SSF46894">
    <property type="entry name" value="C-terminal effector domain of the bipartite response regulators"/>
    <property type="match status" value="1"/>
</dbReference>
<dbReference type="PANTHER" id="PTHR16305">
    <property type="entry name" value="TESTICULAR SOLUBLE ADENYLYL CYCLASE"/>
    <property type="match status" value="1"/>
</dbReference>
<dbReference type="Gene3D" id="1.10.10.10">
    <property type="entry name" value="Winged helix-like DNA-binding domain superfamily/Winged helix DNA-binding domain"/>
    <property type="match status" value="1"/>
</dbReference>
<evidence type="ECO:0000259" key="3">
    <source>
        <dbReference type="PROSITE" id="PS50043"/>
    </source>
</evidence>
<dbReference type="SUPFAM" id="SSF48452">
    <property type="entry name" value="TPR-like"/>
    <property type="match status" value="1"/>
</dbReference>
<dbReference type="CDD" id="cd06170">
    <property type="entry name" value="LuxR_C_like"/>
    <property type="match status" value="1"/>
</dbReference>
<dbReference type="InterPro" id="IPR036388">
    <property type="entry name" value="WH-like_DNA-bd_sf"/>
</dbReference>
<organism evidence="4 5">
    <name type="scientific">Pseudonocardia ailaonensis</name>
    <dbReference type="NCBI Taxonomy" id="367279"/>
    <lineage>
        <taxon>Bacteria</taxon>
        <taxon>Bacillati</taxon>
        <taxon>Actinomycetota</taxon>
        <taxon>Actinomycetes</taxon>
        <taxon>Pseudonocardiales</taxon>
        <taxon>Pseudonocardiaceae</taxon>
        <taxon>Pseudonocardia</taxon>
    </lineage>
</organism>
<gene>
    <name evidence="4" type="ORF">GCM10009836_49940</name>
</gene>
<feature type="domain" description="HTH luxR-type" evidence="3">
    <location>
        <begin position="795"/>
        <end position="860"/>
    </location>
</feature>
<dbReference type="InterPro" id="IPR011990">
    <property type="entry name" value="TPR-like_helical_dom_sf"/>
</dbReference>
<evidence type="ECO:0000313" key="5">
    <source>
        <dbReference type="Proteomes" id="UP001500449"/>
    </source>
</evidence>
<dbReference type="SMART" id="SM00421">
    <property type="entry name" value="HTH_LUXR"/>
    <property type="match status" value="1"/>
</dbReference>
<accession>A0ABN2NF77</accession>
<evidence type="ECO:0000256" key="2">
    <source>
        <dbReference type="ARBA" id="ARBA00022840"/>
    </source>
</evidence>
<dbReference type="PROSITE" id="PS00622">
    <property type="entry name" value="HTH_LUXR_1"/>
    <property type="match status" value="1"/>
</dbReference>
<dbReference type="PROSITE" id="PS50043">
    <property type="entry name" value="HTH_LUXR_2"/>
    <property type="match status" value="1"/>
</dbReference>
<dbReference type="SUPFAM" id="SSF52540">
    <property type="entry name" value="P-loop containing nucleoside triphosphate hydrolases"/>
    <property type="match status" value="1"/>
</dbReference>
<reference evidence="4 5" key="1">
    <citation type="journal article" date="2019" name="Int. J. Syst. Evol. Microbiol.">
        <title>The Global Catalogue of Microorganisms (GCM) 10K type strain sequencing project: providing services to taxonomists for standard genome sequencing and annotation.</title>
        <authorList>
            <consortium name="The Broad Institute Genomics Platform"/>
            <consortium name="The Broad Institute Genome Sequencing Center for Infectious Disease"/>
            <person name="Wu L."/>
            <person name="Ma J."/>
        </authorList>
    </citation>
    <scope>NUCLEOTIDE SEQUENCE [LARGE SCALE GENOMIC DNA]</scope>
    <source>
        <strain evidence="4 5">JCM 16009</strain>
    </source>
</reference>
<dbReference type="InterPro" id="IPR016032">
    <property type="entry name" value="Sig_transdc_resp-reg_C-effctor"/>
</dbReference>
<proteinExistence type="predicted"/>
<evidence type="ECO:0000313" key="4">
    <source>
        <dbReference type="EMBL" id="GAA1863592.1"/>
    </source>
</evidence>
<keyword evidence="2" id="KW-0067">ATP-binding</keyword>